<dbReference type="Pfam" id="PF03372">
    <property type="entry name" value="Exo_endo_phos"/>
    <property type="match status" value="1"/>
</dbReference>
<organism evidence="2 3">
    <name type="scientific">Nitrogeniibacter mangrovi</name>
    <dbReference type="NCBI Taxonomy" id="2016596"/>
    <lineage>
        <taxon>Bacteria</taxon>
        <taxon>Pseudomonadati</taxon>
        <taxon>Pseudomonadota</taxon>
        <taxon>Betaproteobacteria</taxon>
        <taxon>Rhodocyclales</taxon>
        <taxon>Zoogloeaceae</taxon>
        <taxon>Nitrogeniibacter</taxon>
    </lineage>
</organism>
<keyword evidence="2" id="KW-0255">Endonuclease</keyword>
<evidence type="ECO:0000259" key="1">
    <source>
        <dbReference type="Pfam" id="PF03372"/>
    </source>
</evidence>
<dbReference type="PANTHER" id="PTHR42834:SF1">
    <property type="entry name" value="ENDONUCLEASE_EXONUCLEASE_PHOSPHATASE FAMILY PROTEIN (AFU_ORTHOLOGUE AFUA_3G09210)"/>
    <property type="match status" value="1"/>
</dbReference>
<dbReference type="Proteomes" id="UP000501991">
    <property type="component" value="Chromosome"/>
</dbReference>
<protein>
    <submittedName>
        <fullName evidence="2">Endonuclease</fullName>
    </submittedName>
</protein>
<gene>
    <name evidence="2" type="ORF">G3580_11775</name>
</gene>
<name>A0A6C1B629_9RHOO</name>
<proteinExistence type="predicted"/>
<dbReference type="GO" id="GO:0004519">
    <property type="term" value="F:endonuclease activity"/>
    <property type="evidence" value="ECO:0007669"/>
    <property type="project" value="UniProtKB-KW"/>
</dbReference>
<keyword evidence="3" id="KW-1185">Reference proteome</keyword>
<dbReference type="RefSeq" id="WP_173765737.1">
    <property type="nucleotide sequence ID" value="NZ_CP048836.1"/>
</dbReference>
<accession>A0A6C1B629</accession>
<dbReference type="InterPro" id="IPR036691">
    <property type="entry name" value="Endo/exonu/phosph_ase_sf"/>
</dbReference>
<dbReference type="SUPFAM" id="SSF56219">
    <property type="entry name" value="DNase I-like"/>
    <property type="match status" value="1"/>
</dbReference>
<dbReference type="Gene3D" id="3.60.10.10">
    <property type="entry name" value="Endonuclease/exonuclease/phosphatase"/>
    <property type="match status" value="1"/>
</dbReference>
<sequence length="328" mass="36831">MRIASFNVENLDTDEDDKNPMLALRVPVLRGAFVRLDADLLCLQEVHGQELADHTGDRPSRALIALDTVLAGTPAAGFHRACTLTSGVPYNERNLVVLSRYPIVSASQYRNHFIDHLLYRKVTAIPAETDARDVRWERPILHVQVDHPHFGLIHVINLHLKSRLSSNIEGQRAGYAWHSAAGWAEGYFLSSMKRVGQALETRMLIDHLFDLEPEARILVCGDFNSEPGEVPVEAICGRVENTGNPALRERVLISCSRSVAASIRFSHLHEGHGNLLDHLLMSQAMLPYLHRVQIHNEDLHDESLPFTSDRKYPESDHAPFLAEFTEPA</sequence>
<evidence type="ECO:0000313" key="3">
    <source>
        <dbReference type="Proteomes" id="UP000501991"/>
    </source>
</evidence>
<dbReference type="PANTHER" id="PTHR42834">
    <property type="entry name" value="ENDONUCLEASE/EXONUCLEASE/PHOSPHATASE FAMILY PROTEIN (AFU_ORTHOLOGUE AFUA_3G09210)"/>
    <property type="match status" value="1"/>
</dbReference>
<dbReference type="EMBL" id="CP048836">
    <property type="protein sequence ID" value="QID18255.1"/>
    <property type="molecule type" value="Genomic_DNA"/>
</dbReference>
<evidence type="ECO:0000313" key="2">
    <source>
        <dbReference type="EMBL" id="QID18255.1"/>
    </source>
</evidence>
<feature type="domain" description="Endonuclease/exonuclease/phosphatase" evidence="1">
    <location>
        <begin position="32"/>
        <end position="306"/>
    </location>
</feature>
<dbReference type="InterPro" id="IPR005135">
    <property type="entry name" value="Endo/exonuclease/phosphatase"/>
</dbReference>
<dbReference type="KEGG" id="azq:G3580_11775"/>
<reference evidence="2 3" key="1">
    <citation type="submission" date="2020-02" db="EMBL/GenBank/DDBJ databases">
        <title>Nitrogenibacter mangrovi gen. nov., sp. nov. isolated from mangrove sediment, a denitrifying betaproteobacterium.</title>
        <authorList>
            <person name="Liao H."/>
            <person name="Tian Y."/>
        </authorList>
    </citation>
    <scope>NUCLEOTIDE SEQUENCE [LARGE SCALE GENOMIC DNA]</scope>
    <source>
        <strain evidence="2 3">M9-3-2</strain>
    </source>
</reference>
<dbReference type="AlphaFoldDB" id="A0A6C1B629"/>
<keyword evidence="2" id="KW-0540">Nuclease</keyword>
<keyword evidence="2" id="KW-0378">Hydrolase</keyword>